<gene>
    <name evidence="3" type="ORF">ENJ46_00725</name>
</gene>
<organism evidence="3 4">
    <name type="scientific">Hellea balneolensis</name>
    <dbReference type="NCBI Taxonomy" id="287478"/>
    <lineage>
        <taxon>Bacteria</taxon>
        <taxon>Pseudomonadati</taxon>
        <taxon>Pseudomonadota</taxon>
        <taxon>Alphaproteobacteria</taxon>
        <taxon>Maricaulales</taxon>
        <taxon>Robiginitomaculaceae</taxon>
        <taxon>Hellea</taxon>
    </lineage>
</organism>
<comment type="caution">
    <text evidence="3">The sequence shown here is derived from an EMBL/GenBank/DDBJ whole genome shotgun (WGS) entry which is preliminary data.</text>
</comment>
<feature type="chain" id="PRO_5027543737" description="DUF1579 domain-containing protein" evidence="2">
    <location>
        <begin position="24"/>
        <end position="134"/>
    </location>
</feature>
<dbReference type="AlphaFoldDB" id="A0A7C3C0Z5"/>
<keyword evidence="2" id="KW-0732">Signal</keyword>
<evidence type="ECO:0000313" key="4">
    <source>
        <dbReference type="Proteomes" id="UP000886042"/>
    </source>
</evidence>
<sequence>MFKRFIYMGFGAALMMGCTPTNAQTEPDQKQTEAAAQTATPPPTSPPKPCSSAEYRQLDFWVGTWDLEWDAGNGKKGHGTNTITHSPYGDCVITENFDGAPSLQFKGMSVSMYHNRYQTWRQTWVDDQGGYYAL</sequence>
<evidence type="ECO:0000256" key="2">
    <source>
        <dbReference type="SAM" id="SignalP"/>
    </source>
</evidence>
<evidence type="ECO:0008006" key="5">
    <source>
        <dbReference type="Google" id="ProtNLM"/>
    </source>
</evidence>
<dbReference type="PROSITE" id="PS51257">
    <property type="entry name" value="PROKAR_LIPOPROTEIN"/>
    <property type="match status" value="1"/>
</dbReference>
<evidence type="ECO:0000256" key="1">
    <source>
        <dbReference type="SAM" id="MobiDB-lite"/>
    </source>
</evidence>
<feature type="compositionally biased region" description="Pro residues" evidence="1">
    <location>
        <begin position="40"/>
        <end position="49"/>
    </location>
</feature>
<feature type="signal peptide" evidence="2">
    <location>
        <begin position="1"/>
        <end position="23"/>
    </location>
</feature>
<proteinExistence type="predicted"/>
<dbReference type="Proteomes" id="UP000886042">
    <property type="component" value="Unassembled WGS sequence"/>
</dbReference>
<accession>A0A7C3C0Z5</accession>
<feature type="region of interest" description="Disordered" evidence="1">
    <location>
        <begin position="21"/>
        <end position="52"/>
    </location>
</feature>
<feature type="non-terminal residue" evidence="3">
    <location>
        <position position="134"/>
    </location>
</feature>
<evidence type="ECO:0000313" key="3">
    <source>
        <dbReference type="EMBL" id="HFB54419.1"/>
    </source>
</evidence>
<reference evidence="3" key="1">
    <citation type="journal article" date="2020" name="mSystems">
        <title>Genome- and Community-Level Interaction Insights into Carbon Utilization and Element Cycling Functions of Hydrothermarchaeota in Hydrothermal Sediment.</title>
        <authorList>
            <person name="Zhou Z."/>
            <person name="Liu Y."/>
            <person name="Xu W."/>
            <person name="Pan J."/>
            <person name="Luo Z.H."/>
            <person name="Li M."/>
        </authorList>
    </citation>
    <scope>NUCLEOTIDE SEQUENCE [LARGE SCALE GENOMIC DNA]</scope>
    <source>
        <strain evidence="3">HyVt-489</strain>
    </source>
</reference>
<protein>
    <recommendedName>
        <fullName evidence="5">DUF1579 domain-containing protein</fullName>
    </recommendedName>
</protein>
<dbReference type="EMBL" id="DRMN01000048">
    <property type="protein sequence ID" value="HFB54419.1"/>
    <property type="molecule type" value="Genomic_DNA"/>
</dbReference>
<name>A0A7C3C0Z5_9PROT</name>